<dbReference type="PANTHER" id="PTHR43441">
    <property type="entry name" value="RIBOSOMAL-PROTEIN-SERINE ACETYLTRANSFERASE"/>
    <property type="match status" value="1"/>
</dbReference>
<dbReference type="InterPro" id="IPR000182">
    <property type="entry name" value="GNAT_dom"/>
</dbReference>
<evidence type="ECO:0000313" key="2">
    <source>
        <dbReference type="EMBL" id="QEG00868.1"/>
    </source>
</evidence>
<dbReference type="GO" id="GO:0005737">
    <property type="term" value="C:cytoplasm"/>
    <property type="evidence" value="ECO:0007669"/>
    <property type="project" value="TreeGrafter"/>
</dbReference>
<dbReference type="RefSeq" id="WP_199773722.1">
    <property type="nucleotide sequence ID" value="NZ_CP036264.1"/>
</dbReference>
<keyword evidence="2" id="KW-0808">Transferase</keyword>
<accession>A0A5B9MPM7</accession>
<dbReference type="Gene3D" id="3.40.630.30">
    <property type="match status" value="1"/>
</dbReference>
<dbReference type="InterPro" id="IPR016181">
    <property type="entry name" value="Acyl_CoA_acyltransferase"/>
</dbReference>
<dbReference type="PROSITE" id="PS51186">
    <property type="entry name" value="GNAT"/>
    <property type="match status" value="1"/>
</dbReference>
<dbReference type="EC" id="2.3.1.-" evidence="2"/>
<dbReference type="Proteomes" id="UP000321353">
    <property type="component" value="Chromosome"/>
</dbReference>
<organism evidence="2 3">
    <name type="scientific">Stieleria maiorica</name>
    <dbReference type="NCBI Taxonomy" id="2795974"/>
    <lineage>
        <taxon>Bacteria</taxon>
        <taxon>Pseudomonadati</taxon>
        <taxon>Planctomycetota</taxon>
        <taxon>Planctomycetia</taxon>
        <taxon>Pirellulales</taxon>
        <taxon>Pirellulaceae</taxon>
        <taxon>Stieleria</taxon>
    </lineage>
</organism>
<keyword evidence="2" id="KW-0012">Acyltransferase</keyword>
<dbReference type="GO" id="GO:0008999">
    <property type="term" value="F:protein-N-terminal-alanine acetyltransferase activity"/>
    <property type="evidence" value="ECO:0007669"/>
    <property type="project" value="TreeGrafter"/>
</dbReference>
<dbReference type="EMBL" id="CP036264">
    <property type="protein sequence ID" value="QEG00868.1"/>
    <property type="molecule type" value="Genomic_DNA"/>
</dbReference>
<dbReference type="Pfam" id="PF13302">
    <property type="entry name" value="Acetyltransf_3"/>
    <property type="match status" value="1"/>
</dbReference>
<dbReference type="KEGG" id="smam:Mal15_49440"/>
<evidence type="ECO:0000313" key="3">
    <source>
        <dbReference type="Proteomes" id="UP000321353"/>
    </source>
</evidence>
<sequence length="175" mass="20563">MFSRHVTDQIALQLAVPFYAEPLFQLTERNRSYLRRWLPWLDAVTQVDHTRRFLVAQLDRFAKGEALCTLVFWEQELVGVAGFHTIDAVNRIGTIGYWLSETFTGRGIMTRAVHALIDIGQQFYVLQRFEIRCAVENHASRAIPQRLGFQYEGTLRRSERIYDRWHDMAVYALLR</sequence>
<reference evidence="2 3" key="1">
    <citation type="submission" date="2019-02" db="EMBL/GenBank/DDBJ databases">
        <title>Planctomycetal bacteria perform biofilm scaping via a novel small molecule.</title>
        <authorList>
            <person name="Jeske O."/>
            <person name="Boedeker C."/>
            <person name="Wiegand S."/>
            <person name="Breitling P."/>
            <person name="Kallscheuer N."/>
            <person name="Jogler M."/>
            <person name="Rohde M."/>
            <person name="Petersen J."/>
            <person name="Medema M.H."/>
            <person name="Surup F."/>
            <person name="Jogler C."/>
        </authorList>
    </citation>
    <scope>NUCLEOTIDE SEQUENCE [LARGE SCALE GENOMIC DNA]</scope>
    <source>
        <strain evidence="2 3">Mal15</strain>
    </source>
</reference>
<feature type="domain" description="N-acetyltransferase" evidence="1">
    <location>
        <begin position="21"/>
        <end position="175"/>
    </location>
</feature>
<keyword evidence="3" id="KW-1185">Reference proteome</keyword>
<dbReference type="AlphaFoldDB" id="A0A5B9MPM7"/>
<protein>
    <submittedName>
        <fullName evidence="2">Ribosomal-protein-serine acetyltransferase</fullName>
        <ecNumber evidence="2">2.3.1.-</ecNumber>
    </submittedName>
</protein>
<dbReference type="InterPro" id="IPR051908">
    <property type="entry name" value="Ribosomal_N-acetyltransferase"/>
</dbReference>
<name>A0A5B9MPM7_9BACT</name>
<dbReference type="PANTHER" id="PTHR43441:SF12">
    <property type="entry name" value="RIBOSOMAL N-ACETYLTRANSFERASE YDAF-RELATED"/>
    <property type="match status" value="1"/>
</dbReference>
<dbReference type="GO" id="GO:1990189">
    <property type="term" value="F:protein N-terminal-serine acetyltransferase activity"/>
    <property type="evidence" value="ECO:0007669"/>
    <property type="project" value="TreeGrafter"/>
</dbReference>
<proteinExistence type="predicted"/>
<gene>
    <name evidence="2" type="primary">rimL</name>
    <name evidence="2" type="ORF">Mal15_49440</name>
</gene>
<dbReference type="SUPFAM" id="SSF55729">
    <property type="entry name" value="Acyl-CoA N-acyltransferases (Nat)"/>
    <property type="match status" value="1"/>
</dbReference>
<evidence type="ECO:0000259" key="1">
    <source>
        <dbReference type="PROSITE" id="PS51186"/>
    </source>
</evidence>